<dbReference type="InterPro" id="IPR038063">
    <property type="entry name" value="Transpep_catalytic_dom"/>
</dbReference>
<dbReference type="Gene3D" id="2.40.440.10">
    <property type="entry name" value="L,D-transpeptidase catalytic domain-like"/>
    <property type="match status" value="1"/>
</dbReference>
<gene>
    <name evidence="10" type="ORF">K1Y72_26380</name>
</gene>
<evidence type="ECO:0000256" key="6">
    <source>
        <dbReference type="ARBA" id="ARBA00023316"/>
    </source>
</evidence>
<keyword evidence="6 7" id="KW-0961">Cell wall biogenesis/degradation</keyword>
<dbReference type="PROSITE" id="PS52029">
    <property type="entry name" value="LD_TPASE"/>
    <property type="match status" value="1"/>
</dbReference>
<comment type="caution">
    <text evidence="10">The sequence shown here is derived from an EMBL/GenBank/DDBJ whole genome shotgun (WGS) entry which is preliminary data.</text>
</comment>
<dbReference type="Pfam" id="PF03734">
    <property type="entry name" value="YkuD"/>
    <property type="match status" value="1"/>
</dbReference>
<dbReference type="InterPro" id="IPR050979">
    <property type="entry name" value="LD-transpeptidase"/>
</dbReference>
<sequence length="385" mass="39999">MRYGKAGRLLGGGLAGTAVLALSACSGGGVAGLAAADKPVAVTITPATGGTAVKPDAPVQVTAGHGKLQQVTVQPAGGAPAVTGAMDADGTGWKSAGNLKPDTRYTVTATAKGDDGKVTTTTSAFSTLKPSVSLAVSDVTPSMPGETVGVGVPIIVSFDHAVKDRAAVEKALTVKAEKPVEGAWRWVGNTQVIYRTRTYWPAHQKVTVSAKLTGVAAGGGAWGVKDITKTIKIGAAHVSTVNLRAGRMTVKSDGKTVRSFQVSGGSGETHEYTTTSGVHLTMEKSDPVTMESPGRKPGDPGYYKLEERYAVRISNSGEYVHESDPTAASHGCIHAGTSNAAWFFDFAQRGDVVKVTGTDRELPWDNGWGYWQLPFDQWKKGSALT</sequence>
<keyword evidence="3 7" id="KW-0133">Cell shape</keyword>
<organism evidence="10 11">
    <name type="scientific">Actinomadura parmotrematis</name>
    <dbReference type="NCBI Taxonomy" id="2864039"/>
    <lineage>
        <taxon>Bacteria</taxon>
        <taxon>Bacillati</taxon>
        <taxon>Actinomycetota</taxon>
        <taxon>Actinomycetes</taxon>
        <taxon>Streptosporangiales</taxon>
        <taxon>Thermomonosporaceae</taxon>
        <taxon>Actinomadura</taxon>
    </lineage>
</organism>
<dbReference type="PANTHER" id="PTHR30582">
    <property type="entry name" value="L,D-TRANSPEPTIDASE"/>
    <property type="match status" value="1"/>
</dbReference>
<evidence type="ECO:0000313" key="11">
    <source>
        <dbReference type="Proteomes" id="UP000774570"/>
    </source>
</evidence>
<evidence type="ECO:0000256" key="7">
    <source>
        <dbReference type="PROSITE-ProRule" id="PRU01373"/>
    </source>
</evidence>
<keyword evidence="4 7" id="KW-0573">Peptidoglycan synthesis</keyword>
<dbReference type="Gene3D" id="2.60.40.3710">
    <property type="match status" value="1"/>
</dbReference>
<evidence type="ECO:0000256" key="4">
    <source>
        <dbReference type="ARBA" id="ARBA00022984"/>
    </source>
</evidence>
<feature type="chain" id="PRO_5046739902" evidence="8">
    <location>
        <begin position="32"/>
        <end position="385"/>
    </location>
</feature>
<evidence type="ECO:0000256" key="1">
    <source>
        <dbReference type="ARBA" id="ARBA00004752"/>
    </source>
</evidence>
<name>A0ABS7FZP5_9ACTN</name>
<dbReference type="CDD" id="cd13432">
    <property type="entry name" value="LDT_IgD_like_2"/>
    <property type="match status" value="1"/>
</dbReference>
<proteinExistence type="predicted"/>
<dbReference type="PANTHER" id="PTHR30582:SF2">
    <property type="entry name" value="L,D-TRANSPEPTIDASE YCIB-RELATED"/>
    <property type="match status" value="1"/>
</dbReference>
<dbReference type="Gene3D" id="2.60.40.3780">
    <property type="match status" value="1"/>
</dbReference>
<dbReference type="InterPro" id="IPR041280">
    <property type="entry name" value="Big_10"/>
</dbReference>
<reference evidence="10 11" key="1">
    <citation type="submission" date="2021-07" db="EMBL/GenBank/DDBJ databases">
        <title>Actinomadura sp. PM05-2 isolated from lichen.</title>
        <authorList>
            <person name="Somphong A."/>
            <person name="Phongsopitanun W."/>
            <person name="Tanasupawat S."/>
            <person name="Peongsungnone V."/>
        </authorList>
    </citation>
    <scope>NUCLEOTIDE SEQUENCE [LARGE SCALE GENOMIC DNA]</scope>
    <source>
        <strain evidence="10 11">PM05-2</strain>
    </source>
</reference>
<protein>
    <submittedName>
        <fullName evidence="10">L,D-transpeptidase family protein</fullName>
    </submittedName>
</protein>
<dbReference type="InterPro" id="IPR005490">
    <property type="entry name" value="LD_TPept_cat_dom"/>
</dbReference>
<keyword evidence="5" id="KW-0012">Acyltransferase</keyword>
<dbReference type="PROSITE" id="PS51257">
    <property type="entry name" value="PROKAR_LIPOPROTEIN"/>
    <property type="match status" value="1"/>
</dbReference>
<keyword evidence="2" id="KW-0808">Transferase</keyword>
<keyword evidence="11" id="KW-1185">Reference proteome</keyword>
<keyword evidence="8" id="KW-0732">Signal</keyword>
<evidence type="ECO:0000313" key="10">
    <source>
        <dbReference type="EMBL" id="MBW8485930.1"/>
    </source>
</evidence>
<dbReference type="EMBL" id="JAIBOA010000019">
    <property type="protein sequence ID" value="MBW8485930.1"/>
    <property type="molecule type" value="Genomic_DNA"/>
</dbReference>
<dbReference type="SUPFAM" id="SSF141523">
    <property type="entry name" value="L,D-transpeptidase catalytic domain-like"/>
    <property type="match status" value="1"/>
</dbReference>
<accession>A0ABS7FZP5</accession>
<dbReference type="RefSeq" id="WP_220169167.1">
    <property type="nucleotide sequence ID" value="NZ_JAIBOA010000019.1"/>
</dbReference>
<evidence type="ECO:0000256" key="3">
    <source>
        <dbReference type="ARBA" id="ARBA00022960"/>
    </source>
</evidence>
<evidence type="ECO:0000259" key="9">
    <source>
        <dbReference type="PROSITE" id="PS52029"/>
    </source>
</evidence>
<feature type="domain" description="L,D-TPase catalytic" evidence="9">
    <location>
        <begin position="237"/>
        <end position="356"/>
    </location>
</feature>
<dbReference type="Proteomes" id="UP000774570">
    <property type="component" value="Unassembled WGS sequence"/>
</dbReference>
<feature type="signal peptide" evidence="8">
    <location>
        <begin position="1"/>
        <end position="31"/>
    </location>
</feature>
<evidence type="ECO:0000256" key="2">
    <source>
        <dbReference type="ARBA" id="ARBA00022679"/>
    </source>
</evidence>
<dbReference type="CDD" id="cd16913">
    <property type="entry name" value="YkuD_like"/>
    <property type="match status" value="1"/>
</dbReference>
<feature type="active site" description="Nucleophile" evidence="7">
    <location>
        <position position="332"/>
    </location>
</feature>
<feature type="active site" description="Proton donor/acceptor" evidence="7">
    <location>
        <position position="321"/>
    </location>
</feature>
<dbReference type="Pfam" id="PF17964">
    <property type="entry name" value="Big_10"/>
    <property type="match status" value="1"/>
</dbReference>
<comment type="pathway">
    <text evidence="1 7">Cell wall biogenesis; peptidoglycan biosynthesis.</text>
</comment>
<evidence type="ECO:0000256" key="5">
    <source>
        <dbReference type="ARBA" id="ARBA00023315"/>
    </source>
</evidence>
<evidence type="ECO:0000256" key="8">
    <source>
        <dbReference type="SAM" id="SignalP"/>
    </source>
</evidence>